<dbReference type="EMBL" id="GBRH01170000">
    <property type="protein sequence ID" value="JAE27896.1"/>
    <property type="molecule type" value="Transcribed_RNA"/>
</dbReference>
<accession>A0A0A9GZ84</accession>
<proteinExistence type="predicted"/>
<protein>
    <submittedName>
        <fullName evidence="1">Uncharacterized protein</fullName>
    </submittedName>
</protein>
<evidence type="ECO:0000313" key="1">
    <source>
        <dbReference type="EMBL" id="JAE27896.1"/>
    </source>
</evidence>
<reference evidence="1" key="1">
    <citation type="submission" date="2014-09" db="EMBL/GenBank/DDBJ databases">
        <authorList>
            <person name="Magalhaes I.L.F."/>
            <person name="Oliveira U."/>
            <person name="Santos F.R."/>
            <person name="Vidigal T.H.D.A."/>
            <person name="Brescovit A.D."/>
            <person name="Santos A.J."/>
        </authorList>
    </citation>
    <scope>NUCLEOTIDE SEQUENCE</scope>
    <source>
        <tissue evidence="1">Shoot tissue taken approximately 20 cm above the soil surface</tissue>
    </source>
</reference>
<organism evidence="1">
    <name type="scientific">Arundo donax</name>
    <name type="common">Giant reed</name>
    <name type="synonym">Donax arundinaceus</name>
    <dbReference type="NCBI Taxonomy" id="35708"/>
    <lineage>
        <taxon>Eukaryota</taxon>
        <taxon>Viridiplantae</taxon>
        <taxon>Streptophyta</taxon>
        <taxon>Embryophyta</taxon>
        <taxon>Tracheophyta</taxon>
        <taxon>Spermatophyta</taxon>
        <taxon>Magnoliopsida</taxon>
        <taxon>Liliopsida</taxon>
        <taxon>Poales</taxon>
        <taxon>Poaceae</taxon>
        <taxon>PACMAD clade</taxon>
        <taxon>Arundinoideae</taxon>
        <taxon>Arundineae</taxon>
        <taxon>Arundo</taxon>
    </lineage>
</organism>
<name>A0A0A9GZ84_ARUDO</name>
<sequence length="18" mass="2266">MIYHIRYKIIKVFAMLLI</sequence>
<dbReference type="AlphaFoldDB" id="A0A0A9GZ84"/>
<reference evidence="1" key="2">
    <citation type="journal article" date="2015" name="Data Brief">
        <title>Shoot transcriptome of the giant reed, Arundo donax.</title>
        <authorList>
            <person name="Barrero R.A."/>
            <person name="Guerrero F.D."/>
            <person name="Moolhuijzen P."/>
            <person name="Goolsby J.A."/>
            <person name="Tidwell J."/>
            <person name="Bellgard S.E."/>
            <person name="Bellgard M.I."/>
        </authorList>
    </citation>
    <scope>NUCLEOTIDE SEQUENCE</scope>
    <source>
        <tissue evidence="1">Shoot tissue taken approximately 20 cm above the soil surface</tissue>
    </source>
</reference>